<name>A0A139N8M9_STRGN</name>
<dbReference type="Proteomes" id="UP000070096">
    <property type="component" value="Unassembled WGS sequence"/>
</dbReference>
<protein>
    <recommendedName>
        <fullName evidence="3">DUF2140 family protein</fullName>
    </recommendedName>
</protein>
<dbReference type="EMBL" id="LQRC01000106">
    <property type="protein sequence ID" value="KXT72425.1"/>
    <property type="molecule type" value="Genomic_DNA"/>
</dbReference>
<evidence type="ECO:0000313" key="1">
    <source>
        <dbReference type="EMBL" id="KXT72425.1"/>
    </source>
</evidence>
<proteinExistence type="predicted"/>
<comment type="caution">
    <text evidence="1">The sequence shown here is derived from an EMBL/GenBank/DDBJ whole genome shotgun (WGS) entry which is preliminary data.</text>
</comment>
<reference evidence="1 2" key="1">
    <citation type="submission" date="2016-01" db="EMBL/GenBank/DDBJ databases">
        <title>Highly variable Streptococcus oralis are common among viridans streptococci isolated from primates.</title>
        <authorList>
            <person name="Denapaite D."/>
            <person name="Rieger M."/>
            <person name="Koendgen S."/>
            <person name="Brueckner R."/>
            <person name="Ochigava I."/>
            <person name="Kappeler P."/>
            <person name="Maetz-Rensing K."/>
            <person name="Leendertz F."/>
            <person name="Hakenbeck R."/>
        </authorList>
    </citation>
    <scope>NUCLEOTIDE SEQUENCE [LARGE SCALE GENOMIC DNA]</scope>
    <source>
        <strain evidence="1 2">DD07</strain>
    </source>
</reference>
<evidence type="ECO:0008006" key="3">
    <source>
        <dbReference type="Google" id="ProtNLM"/>
    </source>
</evidence>
<organism evidence="1 2">
    <name type="scientific">Streptococcus gordonii</name>
    <dbReference type="NCBI Taxonomy" id="1302"/>
    <lineage>
        <taxon>Bacteria</taxon>
        <taxon>Bacillati</taxon>
        <taxon>Bacillota</taxon>
        <taxon>Bacilli</taxon>
        <taxon>Lactobacillales</taxon>
        <taxon>Streptococcaceae</taxon>
        <taxon>Streptococcus</taxon>
    </lineage>
</organism>
<accession>A0A139N8M9</accession>
<evidence type="ECO:0000313" key="2">
    <source>
        <dbReference type="Proteomes" id="UP000070096"/>
    </source>
</evidence>
<sequence length="204" mass="22347">MKKIIKRSVVGLLVLLFGLILILVPSSIQSSDQLKNVESTISLSSMVESGLQNATVGTNGLSTEITINSKQLNQLLKSFLTDNQSQELLESAYSIEGDKLRLQLPIKILGVDSKLDLRFHAAYENHTLRFDLASSRLGNLPVPKAIVASILQNRLKDQSSNLAMEQETILVSLPESQFKITGLNIQDNTAKVKLTMNMSGLIGQ</sequence>
<dbReference type="AlphaFoldDB" id="A0A139N8M9"/>
<dbReference type="PATRIC" id="fig|1302.21.peg.798"/>
<gene>
    <name evidence="1" type="ORF">SGODD07_00715</name>
</gene>